<reference evidence="1 2" key="1">
    <citation type="submission" date="2024-01" db="EMBL/GenBank/DDBJ databases">
        <title>The complete chloroplast genome sequence of Lithospermum erythrorhizon: insights into the phylogenetic relationship among Boraginaceae species and the maternal lineages of purple gromwells.</title>
        <authorList>
            <person name="Okada T."/>
            <person name="Watanabe K."/>
        </authorList>
    </citation>
    <scope>NUCLEOTIDE SEQUENCE [LARGE SCALE GENOMIC DNA]</scope>
</reference>
<dbReference type="AlphaFoldDB" id="A0AAV3R7U6"/>
<evidence type="ECO:0000313" key="2">
    <source>
        <dbReference type="Proteomes" id="UP001454036"/>
    </source>
</evidence>
<dbReference type="Proteomes" id="UP001454036">
    <property type="component" value="Unassembled WGS sequence"/>
</dbReference>
<organism evidence="1 2">
    <name type="scientific">Lithospermum erythrorhizon</name>
    <name type="common">Purple gromwell</name>
    <name type="synonym">Lithospermum officinale var. erythrorhizon</name>
    <dbReference type="NCBI Taxonomy" id="34254"/>
    <lineage>
        <taxon>Eukaryota</taxon>
        <taxon>Viridiplantae</taxon>
        <taxon>Streptophyta</taxon>
        <taxon>Embryophyta</taxon>
        <taxon>Tracheophyta</taxon>
        <taxon>Spermatophyta</taxon>
        <taxon>Magnoliopsida</taxon>
        <taxon>eudicotyledons</taxon>
        <taxon>Gunneridae</taxon>
        <taxon>Pentapetalae</taxon>
        <taxon>asterids</taxon>
        <taxon>lamiids</taxon>
        <taxon>Boraginales</taxon>
        <taxon>Boraginaceae</taxon>
        <taxon>Boraginoideae</taxon>
        <taxon>Lithospermeae</taxon>
        <taxon>Lithospermum</taxon>
    </lineage>
</organism>
<evidence type="ECO:0000313" key="1">
    <source>
        <dbReference type="EMBL" id="GAA0172469.1"/>
    </source>
</evidence>
<evidence type="ECO:0008006" key="3">
    <source>
        <dbReference type="Google" id="ProtNLM"/>
    </source>
</evidence>
<dbReference type="EMBL" id="BAABME010025636">
    <property type="protein sequence ID" value="GAA0172469.1"/>
    <property type="molecule type" value="Genomic_DNA"/>
</dbReference>
<keyword evidence="2" id="KW-1185">Reference proteome</keyword>
<proteinExistence type="predicted"/>
<protein>
    <recommendedName>
        <fullName evidence="3">DUF4283 domain-containing protein</fullName>
    </recommendedName>
</protein>
<gene>
    <name evidence="1" type="ORF">LIER_41341</name>
</gene>
<sequence length="146" mass="16780">MSNSSHDSLESVTLDQRGWVKPIDTKLALHNREMLARCLLGYFKDTERFTAAHDRDYVYENGLYNVNGALLLLESWIPNTSLRDFQVAHMGLWIQIHGIPVEYFENEDIYRLGSTAGEVIGIEWNSEPPLAERTLGLRVESLLMFH</sequence>
<name>A0AAV3R7U6_LITER</name>
<comment type="caution">
    <text evidence="1">The sequence shown here is derived from an EMBL/GenBank/DDBJ whole genome shotgun (WGS) entry which is preliminary data.</text>
</comment>
<accession>A0AAV3R7U6</accession>